<evidence type="ECO:0000313" key="8">
    <source>
        <dbReference type="EMBL" id="KAK8063964.1"/>
    </source>
</evidence>
<dbReference type="Pfam" id="PF01134">
    <property type="entry name" value="GIDA"/>
    <property type="match status" value="1"/>
</dbReference>
<sequence>MDVVQAVSGYIAKMISAGDSATGAPSAKMKILLLDKDTVPIVSTAITQSSLLNHEVYLIDRLDNATREKMRHLKCICFVRPSSDSIQFLIDELREPKYGEYHLYFSNVAKKSALERLAEADDHEVVKLVQEHFADFLVINPDLFSLNLTLPQQRIWSGTPDMWNTDALQRTTEGLSAVLLALKKKPLIRYEKNSLLAKKLANEMRYNITQEDQLFDFRKVDTPPILLILDRREDPATPLLNQWTYQAMVHHLLGITNGRVDLSDVPEIRPELKEIVLSQDQDPFFKKNMYLNFGDLGGNIKDYVEQYQSKTKNNANIESITDMKRFIEEYPEFRKLSGNVSKHVTLVSELSRRVGSENLLEVSEVEQSLACNDNHAADLKNVQRLIQNPSVTTDAKLGLVALYALRYEKHASNALAMLVDLLTAAGGVSARRADMVAKLLAYHNSLQQSQAAGGIADIFEGGGIFSGARAIKGLKGVENVYTQHSPHLETTLQNLIKGRLRDQQYPFVEGGGTTKDKPQDIVVFMIGGTTYEEAKMVAGINASSPGIRVVLGGTTIHNAATFLEEVDDAVPYDVVVVGGGHAGTEACAAAARSGARTALITPKLDNLGVCSCNPSFGGIGKGTILREIDALDGVAGRIIDKAGVQFKVLNRRKGPAVWGPRAQIDRALYQKHMREELTAYPNLSIVTGSVSDIVVGEVGEEATTADGVGGGQGGAAKSKITGVRLESGEVLPTSQIIITTGTFLGGEIHIGLETFPAGRMGEKATHGLSKSLKDAGFQLGRLKTGTPPRISKGSINFKVLEEQHGDDPPHPFSYLNDKVSVEEQLLCWASYTNEATHAVVRANLDKTIHIRESVKGPRYCPSLEAKVTRFPDKTRHIVWLEPEGFDNDVIYPNGLSVTVPAEAQEQLLKTIPGLENVSMLQPGYGVEYDYVDPRSLKSTLETKAISGLFLAGQINGTTGYEEAAGPSPVSITRADGYIGIMIDDLITKGVSEPYRMFTSRSEYRMSHRADNADLRLTELGRAWGVVADRRWSAYHDEKTQMEELAAALRAHVLPTPHWIAAGFKTRSDAKPRSALDILRLAGVEMTDLAGRVPEILAASPRVRNRVGIEAVYAPYVEMQRAEQGRFVRDEGLRLPTDLDYDAVVGLSLAEKAVLNATRPENLGQARRIEGMTPAGCVRLLGFVNRAERFKEVVGGGDPLGDLAPLGSEVDTLDAEARTRELIGRRLGAQLGALGGVHEGLAEGELPIVGGDGALGDAVAVDGDAAPERGEVAGARVLALDLGGRRVGDGVGAVDGQQLVDLVGAHHLGRDGAREALAQLRAEPAAHLAPLHVPRAEVVEHAEPRDGPQRLVGAARVVELLPEDDAELELHVEVALAVGRFDHGRPRRHDGQVVALVEDRLPLVDARGPKGEEERARRLMPEPGGPRQQGARDREALLLQPEGPDAGRGAGVVGREQHEVPVREGLERQALLRRVHFVGFVRAEDGEQHRRRMGYVRRHGEGLLVLVHQTHDGAVDAAELHGVGQPFASFFGFCRFFFVWLHNSSRVGYSKKQP</sequence>
<dbReference type="InterPro" id="IPR026904">
    <property type="entry name" value="MnmG_C"/>
</dbReference>
<dbReference type="Gene3D" id="3.40.50.1910">
    <property type="match status" value="1"/>
</dbReference>
<gene>
    <name evidence="8" type="ORF">PG996_008616</name>
</gene>
<reference evidence="8 9" key="1">
    <citation type="submission" date="2023-01" db="EMBL/GenBank/DDBJ databases">
        <title>Analysis of 21 Apiospora genomes using comparative genomics revels a genus with tremendous synthesis potential of carbohydrate active enzymes and secondary metabolites.</title>
        <authorList>
            <person name="Sorensen T."/>
        </authorList>
    </citation>
    <scope>NUCLEOTIDE SEQUENCE [LARGE SCALE GENOMIC DNA]</scope>
    <source>
        <strain evidence="8 9">CBS 83171</strain>
    </source>
</reference>
<dbReference type="PROSITE" id="PS01280">
    <property type="entry name" value="GIDA_1"/>
    <property type="match status" value="1"/>
</dbReference>
<feature type="region of interest" description="Disordered" evidence="6">
    <location>
        <begin position="1406"/>
        <end position="1431"/>
    </location>
</feature>
<dbReference type="Pfam" id="PF13932">
    <property type="entry name" value="SAM_GIDA_C"/>
    <property type="match status" value="1"/>
</dbReference>
<evidence type="ECO:0000256" key="3">
    <source>
        <dbReference type="ARBA" id="ARBA00009884"/>
    </source>
</evidence>
<dbReference type="PANTHER" id="PTHR11806">
    <property type="entry name" value="GLUCOSE INHIBITED DIVISION PROTEIN A"/>
    <property type="match status" value="1"/>
</dbReference>
<dbReference type="Gene3D" id="3.40.50.2060">
    <property type="match status" value="1"/>
</dbReference>
<dbReference type="Gene3D" id="3.90.830.10">
    <property type="entry name" value="Syntaxin Binding Protein 1, Chain A, domain 2"/>
    <property type="match status" value="1"/>
</dbReference>
<comment type="similarity">
    <text evidence="2">Belongs to the MnmG family.</text>
</comment>
<dbReference type="InterPro" id="IPR027482">
    <property type="entry name" value="Sec1-like_dom2"/>
</dbReference>
<dbReference type="InterPro" id="IPR036045">
    <property type="entry name" value="Sec1-like_sf"/>
</dbReference>
<proteinExistence type="inferred from homology"/>
<evidence type="ECO:0000256" key="6">
    <source>
        <dbReference type="SAM" id="MobiDB-lite"/>
    </source>
</evidence>
<dbReference type="SUPFAM" id="SSF51905">
    <property type="entry name" value="FAD/NAD(P)-binding domain"/>
    <property type="match status" value="1"/>
</dbReference>
<dbReference type="Gene3D" id="3.50.50.60">
    <property type="entry name" value="FAD/NAD(P)-binding domain"/>
    <property type="match status" value="2"/>
</dbReference>
<keyword evidence="5" id="KW-0274">FAD</keyword>
<dbReference type="SMART" id="SM01228">
    <property type="entry name" value="GIDA_assoc_3"/>
    <property type="match status" value="1"/>
</dbReference>
<dbReference type="EMBL" id="JAQQWM010000005">
    <property type="protein sequence ID" value="KAK8063964.1"/>
    <property type="molecule type" value="Genomic_DNA"/>
</dbReference>
<evidence type="ECO:0000256" key="2">
    <source>
        <dbReference type="ARBA" id="ARBA00007653"/>
    </source>
</evidence>
<accession>A0ABR1V1K3</accession>
<comment type="caution">
    <text evidence="8">The sequence shown here is derived from an EMBL/GenBank/DDBJ whole genome shotgun (WGS) entry which is preliminary data.</text>
</comment>
<evidence type="ECO:0000256" key="1">
    <source>
        <dbReference type="ARBA" id="ARBA00001974"/>
    </source>
</evidence>
<dbReference type="InterPro" id="IPR049312">
    <property type="entry name" value="GIDA_C_N"/>
</dbReference>
<dbReference type="InterPro" id="IPR043127">
    <property type="entry name" value="Sec-1-like_dom3a"/>
</dbReference>
<dbReference type="Pfam" id="PF00995">
    <property type="entry name" value="Sec1"/>
    <property type="match status" value="1"/>
</dbReference>
<evidence type="ECO:0000256" key="4">
    <source>
        <dbReference type="ARBA" id="ARBA00022630"/>
    </source>
</evidence>
<feature type="domain" description="tRNA uridine 5-carboxymethylaminomethyl modification enzyme C-terminal subdomain" evidence="7">
    <location>
        <begin position="1110"/>
        <end position="1181"/>
    </location>
</feature>
<keyword evidence="9" id="KW-1185">Reference proteome</keyword>
<dbReference type="SUPFAM" id="SSF56815">
    <property type="entry name" value="Sec1/munc18-like (SM) proteins"/>
    <property type="match status" value="1"/>
</dbReference>
<dbReference type="Proteomes" id="UP001446871">
    <property type="component" value="Unassembled WGS sequence"/>
</dbReference>
<organism evidence="8 9">
    <name type="scientific">Apiospora saccharicola</name>
    <dbReference type="NCBI Taxonomy" id="335842"/>
    <lineage>
        <taxon>Eukaryota</taxon>
        <taxon>Fungi</taxon>
        <taxon>Dikarya</taxon>
        <taxon>Ascomycota</taxon>
        <taxon>Pezizomycotina</taxon>
        <taxon>Sordariomycetes</taxon>
        <taxon>Xylariomycetidae</taxon>
        <taxon>Amphisphaeriales</taxon>
        <taxon>Apiosporaceae</taxon>
        <taxon>Apiospora</taxon>
    </lineage>
</organism>
<dbReference type="InterPro" id="IPR020595">
    <property type="entry name" value="MnmG-rel_CS"/>
</dbReference>
<dbReference type="InterPro" id="IPR047001">
    <property type="entry name" value="MnmG_C_subdom"/>
</dbReference>
<protein>
    <recommendedName>
        <fullName evidence="7">tRNA uridine 5-carboxymethylaminomethyl modification enzyme C-terminal subdomain domain-containing protein</fullName>
    </recommendedName>
</protein>
<feature type="compositionally biased region" description="Basic and acidic residues" evidence="6">
    <location>
        <begin position="1406"/>
        <end position="1419"/>
    </location>
</feature>
<dbReference type="PANTHER" id="PTHR11806:SF0">
    <property type="entry name" value="PROTEIN MTO1 HOMOLOG, MITOCHONDRIAL"/>
    <property type="match status" value="1"/>
</dbReference>
<dbReference type="InterPro" id="IPR040131">
    <property type="entry name" value="MnmG_N"/>
</dbReference>
<comment type="cofactor">
    <cofactor evidence="1">
        <name>FAD</name>
        <dbReference type="ChEBI" id="CHEBI:57692"/>
    </cofactor>
</comment>
<name>A0ABR1V1K3_9PEZI</name>
<dbReference type="InterPro" id="IPR002218">
    <property type="entry name" value="MnmG-rel"/>
</dbReference>
<keyword evidence="4" id="KW-0285">Flavoprotein</keyword>
<dbReference type="Pfam" id="PF21680">
    <property type="entry name" value="GIDA_C_1st"/>
    <property type="match status" value="1"/>
</dbReference>
<evidence type="ECO:0000259" key="7">
    <source>
        <dbReference type="SMART" id="SM01228"/>
    </source>
</evidence>
<dbReference type="Gene3D" id="1.10.150.570">
    <property type="entry name" value="GidA associated domain, C-terminal subdomain"/>
    <property type="match status" value="1"/>
</dbReference>
<dbReference type="InterPro" id="IPR001619">
    <property type="entry name" value="Sec1-like"/>
</dbReference>
<dbReference type="InterPro" id="IPR043154">
    <property type="entry name" value="Sec-1-like_dom1"/>
</dbReference>
<dbReference type="Gene3D" id="1.25.40.60">
    <property type="match status" value="1"/>
</dbReference>
<dbReference type="NCBIfam" id="TIGR00136">
    <property type="entry name" value="mnmG_gidA"/>
    <property type="match status" value="1"/>
</dbReference>
<dbReference type="InterPro" id="IPR036188">
    <property type="entry name" value="FAD/NAD-bd_sf"/>
</dbReference>
<evidence type="ECO:0000256" key="5">
    <source>
        <dbReference type="ARBA" id="ARBA00022827"/>
    </source>
</evidence>
<dbReference type="InterPro" id="IPR004416">
    <property type="entry name" value="MnmG"/>
</dbReference>
<dbReference type="InterPro" id="IPR044920">
    <property type="entry name" value="MnmG_C_subdom_sf"/>
</dbReference>
<evidence type="ECO:0000313" key="9">
    <source>
        <dbReference type="Proteomes" id="UP001446871"/>
    </source>
</evidence>
<comment type="similarity">
    <text evidence="3">Belongs to the STXBP/unc-18/SEC1 family.</text>
</comment>